<protein>
    <submittedName>
        <fullName evidence="1">Phage protein</fullName>
    </submittedName>
</protein>
<proteinExistence type="predicted"/>
<sequence length="121" mass="13664">MNKIILGGLTLGLGLILLSGCQNRKDSADWLQGKWYSKTWDVTYTFSEEDDIWEIRSGSDGKVSKCSKEYTNESDKKEIELVSKQGTEFHITPINKTHIKFQQISKDGSLGTTDAVEFVKK</sequence>
<evidence type="ECO:0000313" key="2">
    <source>
        <dbReference type="Proteomes" id="UP000076519"/>
    </source>
</evidence>
<dbReference type="RefSeq" id="WP_063281137.1">
    <property type="nucleotide sequence ID" value="NZ_LIYF01000005.1"/>
</dbReference>
<dbReference type="Proteomes" id="UP000076519">
    <property type="component" value="Unassembled WGS sequence"/>
</dbReference>
<dbReference type="AlphaFoldDB" id="A0A166KID6"/>
<dbReference type="PROSITE" id="PS51257">
    <property type="entry name" value="PROKAR_LIPOPROTEIN"/>
    <property type="match status" value="1"/>
</dbReference>
<reference evidence="1 2" key="1">
    <citation type="submission" date="2015-08" db="EMBL/GenBank/DDBJ databases">
        <title>Draft Genome Sequences of 11 Lactococcus lactis subspecies cremoris strains.</title>
        <authorList>
            <person name="Wels M."/>
            <person name="Backus L."/>
            <person name="Boekhorst J."/>
            <person name="Dijkstra A."/>
            <person name="Beerthuizen M."/>
            <person name="Siezen R."/>
            <person name="Bachmann H."/>
            <person name="Van Hijum S."/>
        </authorList>
    </citation>
    <scope>NUCLEOTIDE SEQUENCE [LARGE SCALE GENOMIC DNA]</scope>
    <source>
        <strain evidence="1 2">KW10</strain>
    </source>
</reference>
<dbReference type="EMBL" id="LIYF01000005">
    <property type="protein sequence ID" value="KZK08408.1"/>
    <property type="molecule type" value="Genomic_DNA"/>
</dbReference>
<dbReference type="PATRIC" id="fig|1359.32.peg.1240"/>
<evidence type="ECO:0000313" key="1">
    <source>
        <dbReference type="EMBL" id="KZK08408.1"/>
    </source>
</evidence>
<comment type="caution">
    <text evidence="1">The sequence shown here is derived from an EMBL/GenBank/DDBJ whole genome shotgun (WGS) entry which is preliminary data.</text>
</comment>
<accession>A0A166KID6</accession>
<organism evidence="1 2">
    <name type="scientific">Lactococcus lactis subsp. cremoris</name>
    <name type="common">Streptococcus cremoris</name>
    <dbReference type="NCBI Taxonomy" id="1359"/>
    <lineage>
        <taxon>Bacteria</taxon>
        <taxon>Bacillati</taxon>
        <taxon>Bacillota</taxon>
        <taxon>Bacilli</taxon>
        <taxon>Lactobacillales</taxon>
        <taxon>Streptococcaceae</taxon>
        <taxon>Lactococcus</taxon>
    </lineage>
</organism>
<gene>
    <name evidence="1" type="ORF">AB996_0305</name>
</gene>
<name>A0A166KID6_LACLC</name>